<evidence type="ECO:0000313" key="4">
    <source>
        <dbReference type="EMBL" id="GFH55990.1"/>
    </source>
</evidence>
<feature type="region of interest" description="Disordered" evidence="2">
    <location>
        <begin position="24"/>
        <end position="51"/>
    </location>
</feature>
<accession>A0AAD3D3R5</accession>
<name>A0AAD3D3R5_9STRA</name>
<evidence type="ECO:0000256" key="2">
    <source>
        <dbReference type="SAM" id="MobiDB-lite"/>
    </source>
</evidence>
<dbReference type="Pfam" id="PF00134">
    <property type="entry name" value="Cyclin_N"/>
    <property type="match status" value="2"/>
</dbReference>
<dbReference type="Gene3D" id="1.10.472.10">
    <property type="entry name" value="Cyclin-like"/>
    <property type="match status" value="4"/>
</dbReference>
<dbReference type="PANTHER" id="PTHR10177">
    <property type="entry name" value="CYCLINS"/>
    <property type="match status" value="1"/>
</dbReference>
<evidence type="ECO:0000256" key="1">
    <source>
        <dbReference type="RuleBase" id="RU000383"/>
    </source>
</evidence>
<feature type="domain" description="Cyclin-like" evidence="3">
    <location>
        <begin position="626"/>
        <end position="726"/>
    </location>
</feature>
<keyword evidence="1" id="KW-0195">Cyclin</keyword>
<evidence type="ECO:0000313" key="5">
    <source>
        <dbReference type="Proteomes" id="UP001054902"/>
    </source>
</evidence>
<feature type="domain" description="Cyclin-like" evidence="3">
    <location>
        <begin position="123"/>
        <end position="223"/>
    </location>
</feature>
<dbReference type="InterPro" id="IPR036915">
    <property type="entry name" value="Cyclin-like_sf"/>
</dbReference>
<gene>
    <name evidence="4" type="ORF">CTEN210_12466</name>
</gene>
<keyword evidence="5" id="KW-1185">Reference proteome</keyword>
<reference evidence="4 5" key="1">
    <citation type="journal article" date="2021" name="Sci. Rep.">
        <title>The genome of the diatom Chaetoceros tenuissimus carries an ancient integrated fragment of an extant virus.</title>
        <authorList>
            <person name="Hongo Y."/>
            <person name="Kimura K."/>
            <person name="Takaki Y."/>
            <person name="Yoshida Y."/>
            <person name="Baba S."/>
            <person name="Kobayashi G."/>
            <person name="Nagasaki K."/>
            <person name="Hano T."/>
            <person name="Tomaru Y."/>
        </authorList>
    </citation>
    <scope>NUCLEOTIDE SEQUENCE [LARGE SCALE GENOMIC DNA]</scope>
    <source>
        <strain evidence="4 5">NIES-3715</strain>
    </source>
</reference>
<dbReference type="SUPFAM" id="SSF47954">
    <property type="entry name" value="Cyclin-like"/>
    <property type="match status" value="2"/>
</dbReference>
<protein>
    <recommendedName>
        <fullName evidence="3">Cyclin-like domain-containing protein</fullName>
    </recommendedName>
</protein>
<dbReference type="SMART" id="SM00385">
    <property type="entry name" value="CYCLIN"/>
    <property type="match status" value="2"/>
</dbReference>
<dbReference type="InterPro" id="IPR013763">
    <property type="entry name" value="Cyclin-like_dom"/>
</dbReference>
<proteinExistence type="inferred from homology"/>
<dbReference type="Proteomes" id="UP001054902">
    <property type="component" value="Unassembled WGS sequence"/>
</dbReference>
<dbReference type="InterPro" id="IPR039361">
    <property type="entry name" value="Cyclin"/>
</dbReference>
<dbReference type="FunFam" id="1.10.472.10:FF:000093">
    <property type="entry name" value="Predicted protein"/>
    <property type="match status" value="2"/>
</dbReference>
<evidence type="ECO:0000259" key="3">
    <source>
        <dbReference type="SMART" id="SM00385"/>
    </source>
</evidence>
<comment type="similarity">
    <text evidence="1">Belongs to the cyclin family.</text>
</comment>
<dbReference type="InterPro" id="IPR006671">
    <property type="entry name" value="Cyclin_N"/>
</dbReference>
<dbReference type="AlphaFoldDB" id="A0AAD3D3R5"/>
<organism evidence="4 5">
    <name type="scientific">Chaetoceros tenuissimus</name>
    <dbReference type="NCBI Taxonomy" id="426638"/>
    <lineage>
        <taxon>Eukaryota</taxon>
        <taxon>Sar</taxon>
        <taxon>Stramenopiles</taxon>
        <taxon>Ochrophyta</taxon>
        <taxon>Bacillariophyta</taxon>
        <taxon>Coscinodiscophyceae</taxon>
        <taxon>Chaetocerotophycidae</taxon>
        <taxon>Chaetocerotales</taxon>
        <taxon>Chaetocerotaceae</taxon>
        <taxon>Chaetoceros</taxon>
    </lineage>
</organism>
<sequence length="913" mass="103610">MKQKEIELNRRANTLDQISVLLKKENQRKQKKKPLSPHVLPRESRNPSTTTDTAFVLVEESCSSFQKEHTARDNTSTSCDQHKLDKSYDGTSIYSPITYWEQKNSFHESSSSHHIDYEYCEEDYLTDATYRLRMSSWSYRIVDYFGASREIVSIAFNYLDRFIDSGVYSCESAYSYKLASITALHIALKVHNRTTIKATTLADLSKGEIKATDIIHMESIMLKALDYHLCPPTCQTFIVLFAELLSVPVRESSVVSHIIQQAMYIAELSTMHLLMKGVKASVVSVGAMLKVMDMMVDENVLRQDDRLSFLESVDKLVRTSRYNAHHQHAGVMMTKQAGQEPAPSSYADFLSESWFDEVQCCRVLLDEIVTLNCRQAMDGSDQILPCEERRTKRMIPLGRKTSPLLQNTDYNKKSLPCPRAGMISGNGNILIRCCNTSESSGSQDSITSHHVFDRRDDCEEVTSRQTNGMAEVELFYSSSKRAKTEDQISILLARECDRKNKKDAHCAFSSHKQREASCSHISSPYYYKQTTSTRSTLRQSYSNNIHKNMTFSPITTKIYTPLGYWQRQKSSNSSNFTQIGTRASVDPPLSSTFIRANSTTITSSGVEFKSAENATQIKRHMKNEEDYLTDATYRLRMSSWSYRIVDYFGASREIVSIAFNYLDRFIDSGVYSCESAYSYKLASITALHIALKVHNRTTIKAATLADLSKGEIKATDIIHMESIILKALDYHLCPPTCQTFIVLFAELLPVSVLESSVVSHIIQQAMYIAELSTMHLLMKGVKASVVSVGAMLKVMDMMVDENVLRWDDRLAFIEKIASLILTGQCRNGVSRTWHSEEIIPFSNNDDLDEIHMLSNEGLSIDHIIRSSWWKEVQCCRVLLDEIVALNSSSRQAAMDGPDQILPYERINPRILLE</sequence>
<dbReference type="EMBL" id="BLLK01000051">
    <property type="protein sequence ID" value="GFH55990.1"/>
    <property type="molecule type" value="Genomic_DNA"/>
</dbReference>
<comment type="caution">
    <text evidence="4">The sequence shown here is derived from an EMBL/GenBank/DDBJ whole genome shotgun (WGS) entry which is preliminary data.</text>
</comment>